<protein>
    <submittedName>
        <fullName evidence="1">Uncharacterized protein</fullName>
    </submittedName>
</protein>
<dbReference type="Proteomes" id="UP000273083">
    <property type="component" value="Unassembled WGS sequence"/>
</dbReference>
<comment type="caution">
    <text evidence="1">The sequence shown here is derived from an EMBL/GenBank/DDBJ whole genome shotgun (WGS) entry which is preliminary data.</text>
</comment>
<gene>
    <name evidence="1" type="ORF">EDD66_10611</name>
</gene>
<evidence type="ECO:0000313" key="2">
    <source>
        <dbReference type="Proteomes" id="UP000273083"/>
    </source>
</evidence>
<evidence type="ECO:0000313" key="1">
    <source>
        <dbReference type="EMBL" id="ROR27317.1"/>
    </source>
</evidence>
<reference evidence="1 2" key="1">
    <citation type="submission" date="2018-11" db="EMBL/GenBank/DDBJ databases">
        <title>Genomic Encyclopedia of Type Strains, Phase IV (KMG-IV): sequencing the most valuable type-strain genomes for metagenomic binning, comparative biology and taxonomic classification.</title>
        <authorList>
            <person name="Goeker M."/>
        </authorList>
    </citation>
    <scope>NUCLEOTIDE SEQUENCE [LARGE SCALE GENOMIC DNA]</scope>
    <source>
        <strain evidence="1 2">DSM 26537</strain>
    </source>
</reference>
<name>A0A3N1XR90_9FIRM</name>
<sequence length="46" mass="5415">MINFDEELAKYQPSLEVEQAEETIYKNDLTDVTDIIKDIINEIKNK</sequence>
<accession>A0A3N1XR90</accession>
<proteinExistence type="predicted"/>
<organism evidence="1 2">
    <name type="scientific">Mobilisporobacter senegalensis</name>
    <dbReference type="NCBI Taxonomy" id="1329262"/>
    <lineage>
        <taxon>Bacteria</taxon>
        <taxon>Bacillati</taxon>
        <taxon>Bacillota</taxon>
        <taxon>Clostridia</taxon>
        <taxon>Lachnospirales</taxon>
        <taxon>Lachnospiraceae</taxon>
        <taxon>Mobilisporobacter</taxon>
    </lineage>
</organism>
<keyword evidence="2" id="KW-1185">Reference proteome</keyword>
<dbReference type="EMBL" id="RJVG01000006">
    <property type="protein sequence ID" value="ROR27317.1"/>
    <property type="molecule type" value="Genomic_DNA"/>
</dbReference>
<dbReference type="AlphaFoldDB" id="A0A3N1XR90"/>